<evidence type="ECO:0000313" key="1">
    <source>
        <dbReference type="EMBL" id="AZI31706.1"/>
    </source>
</evidence>
<protein>
    <recommendedName>
        <fullName evidence="3">Lipoprotein</fullName>
    </recommendedName>
</protein>
<dbReference type="Proteomes" id="UP000270185">
    <property type="component" value="Chromosome"/>
</dbReference>
<proteinExistence type="predicted"/>
<sequence>MDILKFIKKYFISTLIFFIFSCNNNSRKNIKSEIWIWDWNNKPLPKSISLLSYNKNKSRVYKADHVRTIYDTLNKNKYLIIKFKSEQNRLSTGNKYELKINDTIYYKINDFKTRPINQGGDIDVKVNNEYTEIGDDDILKLNLGFKIKK</sequence>
<organism evidence="1 2">
    <name type="scientific">Kaistella carnis</name>
    <dbReference type="NCBI Taxonomy" id="1241979"/>
    <lineage>
        <taxon>Bacteria</taxon>
        <taxon>Pseudomonadati</taxon>
        <taxon>Bacteroidota</taxon>
        <taxon>Flavobacteriia</taxon>
        <taxon>Flavobacteriales</taxon>
        <taxon>Weeksellaceae</taxon>
        <taxon>Chryseobacterium group</taxon>
        <taxon>Kaistella</taxon>
    </lineage>
</organism>
<accession>A0A3G8XU57</accession>
<name>A0A3G8XU57_9FLAO</name>
<dbReference type="RefSeq" id="WP_125021522.1">
    <property type="nucleotide sequence ID" value="NZ_CP034159.1"/>
</dbReference>
<dbReference type="PROSITE" id="PS51257">
    <property type="entry name" value="PROKAR_LIPOPROTEIN"/>
    <property type="match status" value="1"/>
</dbReference>
<dbReference type="AlphaFoldDB" id="A0A3G8XU57"/>
<dbReference type="EMBL" id="CP034159">
    <property type="protein sequence ID" value="AZI31706.1"/>
    <property type="molecule type" value="Genomic_DNA"/>
</dbReference>
<evidence type="ECO:0000313" key="2">
    <source>
        <dbReference type="Proteomes" id="UP000270185"/>
    </source>
</evidence>
<evidence type="ECO:0008006" key="3">
    <source>
        <dbReference type="Google" id="ProtNLM"/>
    </source>
</evidence>
<gene>
    <name evidence="1" type="ORF">EIB73_00305</name>
</gene>
<dbReference type="KEGG" id="ccas:EIB73_00305"/>
<dbReference type="OrthoDB" id="9919225at2"/>
<reference evidence="2" key="1">
    <citation type="submission" date="2018-11" db="EMBL/GenBank/DDBJ databases">
        <title>Proposal to divide the Flavobacteriaceae and reorganize its genera based on Amino Acid Identity values calculated from whole genome sequences.</title>
        <authorList>
            <person name="Nicholson A.C."/>
            <person name="Gulvik C.A."/>
            <person name="Whitney A.M."/>
            <person name="Humrighouse B.W."/>
            <person name="Bell M."/>
            <person name="Holmes B."/>
            <person name="Steigerwalt A.G."/>
            <person name="Villarma A."/>
            <person name="Sheth M."/>
            <person name="Batra D."/>
            <person name="Pryor J."/>
            <person name="Bernardet J.-F."/>
            <person name="Hugo C."/>
            <person name="Kampfer P."/>
            <person name="Newman J.D."/>
            <person name="McQuiston J.R."/>
        </authorList>
    </citation>
    <scope>NUCLEOTIDE SEQUENCE [LARGE SCALE GENOMIC DNA]</scope>
    <source>
        <strain evidence="2">G0081</strain>
    </source>
</reference>
<keyword evidence="2" id="KW-1185">Reference proteome</keyword>